<dbReference type="Proteomes" id="UP000050331">
    <property type="component" value="Chromosome"/>
</dbReference>
<feature type="transmembrane region" description="Helical" evidence="1">
    <location>
        <begin position="93"/>
        <end position="112"/>
    </location>
</feature>
<dbReference type="AlphaFoldDB" id="A0A0U4G8V4"/>
<feature type="transmembrane region" description="Helical" evidence="1">
    <location>
        <begin position="228"/>
        <end position="253"/>
    </location>
</feature>
<feature type="transmembrane region" description="Helical" evidence="1">
    <location>
        <begin position="195"/>
        <end position="216"/>
    </location>
</feature>
<feature type="transmembrane region" description="Helical" evidence="1">
    <location>
        <begin position="132"/>
        <end position="157"/>
    </location>
</feature>
<keyword evidence="1" id="KW-1133">Transmembrane helix</keyword>
<evidence type="ECO:0000313" key="2">
    <source>
        <dbReference type="EMBL" id="ALX49178.1"/>
    </source>
</evidence>
<name>A0A0U4G8V4_9BACI</name>
<reference evidence="2 3" key="1">
    <citation type="submission" date="2016-01" db="EMBL/GenBank/DDBJ databases">
        <title>Complete genome sequence of strain Lentibacillus amyloliquefaciens LAM0015T isolated from saline sediment.</title>
        <authorList>
            <person name="Wang J.-L."/>
            <person name="He M.-X."/>
        </authorList>
    </citation>
    <scope>NUCLEOTIDE SEQUENCE [LARGE SCALE GENOMIC DNA]</scope>
    <source>
        <strain evidence="2 3">LAM0015</strain>
    </source>
</reference>
<keyword evidence="3" id="KW-1185">Reference proteome</keyword>
<dbReference type="RefSeq" id="WP_068445719.1">
    <property type="nucleotide sequence ID" value="NZ_CP013862.1"/>
</dbReference>
<protein>
    <recommendedName>
        <fullName evidence="4">Zinc-ribbon domain-containing protein</fullName>
    </recommendedName>
</protein>
<evidence type="ECO:0000313" key="3">
    <source>
        <dbReference type="Proteomes" id="UP000050331"/>
    </source>
</evidence>
<dbReference type="KEGG" id="lao:AOX59_11620"/>
<proteinExistence type="predicted"/>
<sequence>MLCPSCGLETSEGKYCTNCGAQLTIEEKIEDETRQLYEQTSDEINSGENAEKSAKSRDLTEKLKTVGEDFGHFFTTLVKSPIEARKANHTDTISGIITIVIMALLLAISYFVVFNIVPANFIGSISFFDGLILPFISFGLLQFLIAVLTFVGVKLAAQAVTFPDVIAKYGAYLIPFLLLYVAGLIFLMLGISVLAGLSIVISILGFLLFVPTFILLEQPAEGFDRIYVLLGLYIILVMAFGFFTQSFVTSIIGNMMDSIFRGF</sequence>
<evidence type="ECO:0000256" key="1">
    <source>
        <dbReference type="SAM" id="Phobius"/>
    </source>
</evidence>
<dbReference type="STRING" id="1472767.AOX59_11620"/>
<dbReference type="EMBL" id="CP013862">
    <property type="protein sequence ID" value="ALX49178.1"/>
    <property type="molecule type" value="Genomic_DNA"/>
</dbReference>
<keyword evidence="1" id="KW-0812">Transmembrane</keyword>
<feature type="transmembrane region" description="Helical" evidence="1">
    <location>
        <begin position="169"/>
        <end position="189"/>
    </location>
</feature>
<keyword evidence="1" id="KW-0472">Membrane</keyword>
<organism evidence="2 3">
    <name type="scientific">Lentibacillus amyloliquefaciens</name>
    <dbReference type="NCBI Taxonomy" id="1472767"/>
    <lineage>
        <taxon>Bacteria</taxon>
        <taxon>Bacillati</taxon>
        <taxon>Bacillota</taxon>
        <taxon>Bacilli</taxon>
        <taxon>Bacillales</taxon>
        <taxon>Bacillaceae</taxon>
        <taxon>Lentibacillus</taxon>
    </lineage>
</organism>
<evidence type="ECO:0008006" key="4">
    <source>
        <dbReference type="Google" id="ProtNLM"/>
    </source>
</evidence>
<dbReference type="OrthoDB" id="2448863at2"/>
<accession>A0A0U4G8V4</accession>
<gene>
    <name evidence="2" type="ORF">AOX59_11620</name>
</gene>